<dbReference type="GO" id="GO:0003700">
    <property type="term" value="F:DNA-binding transcription factor activity"/>
    <property type="evidence" value="ECO:0007669"/>
    <property type="project" value="InterPro"/>
</dbReference>
<keyword evidence="2" id="KW-0805">Transcription regulation</keyword>
<feature type="domain" description="HTH lysR-type" evidence="5">
    <location>
        <begin position="8"/>
        <end position="59"/>
    </location>
</feature>
<reference evidence="7" key="1">
    <citation type="submission" date="2018-09" db="EMBL/GenBank/DDBJ databases">
        <authorList>
            <person name="Tuo L."/>
        </authorList>
    </citation>
    <scope>NUCLEOTIDE SEQUENCE [LARGE SCALE GENOMIC DNA]</scope>
    <source>
        <strain evidence="7">M2BS4Y-1</strain>
    </source>
</reference>
<evidence type="ECO:0000256" key="1">
    <source>
        <dbReference type="ARBA" id="ARBA00009437"/>
    </source>
</evidence>
<dbReference type="PANTHER" id="PTHR30537:SF5">
    <property type="entry name" value="HTH-TYPE TRANSCRIPTIONAL ACTIVATOR TTDR-RELATED"/>
    <property type="match status" value="1"/>
</dbReference>
<organism evidence="6 7">
    <name type="scientific">Aureimonas flava</name>
    <dbReference type="NCBI Taxonomy" id="2320271"/>
    <lineage>
        <taxon>Bacteria</taxon>
        <taxon>Pseudomonadati</taxon>
        <taxon>Pseudomonadota</taxon>
        <taxon>Alphaproteobacteria</taxon>
        <taxon>Hyphomicrobiales</taxon>
        <taxon>Aurantimonadaceae</taxon>
        <taxon>Aureimonas</taxon>
    </lineage>
</organism>
<dbReference type="Pfam" id="PF03466">
    <property type="entry name" value="LysR_substrate"/>
    <property type="match status" value="1"/>
</dbReference>
<dbReference type="SUPFAM" id="SSF46785">
    <property type="entry name" value="Winged helix' DNA-binding domain"/>
    <property type="match status" value="1"/>
</dbReference>
<evidence type="ECO:0000256" key="2">
    <source>
        <dbReference type="ARBA" id="ARBA00023015"/>
    </source>
</evidence>
<dbReference type="GO" id="GO:0003677">
    <property type="term" value="F:DNA binding"/>
    <property type="evidence" value="ECO:0007669"/>
    <property type="project" value="UniProtKB-KW"/>
</dbReference>
<gene>
    <name evidence="6" type="ORF">D3218_16090</name>
</gene>
<comment type="similarity">
    <text evidence="1">Belongs to the LysR transcriptional regulatory family.</text>
</comment>
<dbReference type="PROSITE" id="PS50931">
    <property type="entry name" value="HTH_LYSR"/>
    <property type="match status" value="1"/>
</dbReference>
<dbReference type="Gene3D" id="1.10.10.10">
    <property type="entry name" value="Winged helix-like DNA-binding domain superfamily/Winged helix DNA-binding domain"/>
    <property type="match status" value="1"/>
</dbReference>
<dbReference type="PANTHER" id="PTHR30537">
    <property type="entry name" value="HTH-TYPE TRANSCRIPTIONAL REGULATOR"/>
    <property type="match status" value="1"/>
</dbReference>
<dbReference type="Gene3D" id="3.40.190.290">
    <property type="match status" value="1"/>
</dbReference>
<dbReference type="EMBL" id="QYRN01000009">
    <property type="protein sequence ID" value="RIX98708.1"/>
    <property type="molecule type" value="Genomic_DNA"/>
</dbReference>
<dbReference type="InterPro" id="IPR036390">
    <property type="entry name" value="WH_DNA-bd_sf"/>
</dbReference>
<accession>A0A3A1WGI8</accession>
<keyword evidence="7" id="KW-1185">Reference proteome</keyword>
<evidence type="ECO:0000256" key="3">
    <source>
        <dbReference type="ARBA" id="ARBA00023125"/>
    </source>
</evidence>
<evidence type="ECO:0000313" key="6">
    <source>
        <dbReference type="EMBL" id="RIX98708.1"/>
    </source>
</evidence>
<protein>
    <submittedName>
        <fullName evidence="6">LysR family transcriptional regulator</fullName>
    </submittedName>
</protein>
<evidence type="ECO:0000259" key="5">
    <source>
        <dbReference type="PROSITE" id="PS50931"/>
    </source>
</evidence>
<dbReference type="CDD" id="cd08422">
    <property type="entry name" value="PBP2_CrgA_like"/>
    <property type="match status" value="1"/>
</dbReference>
<sequence length="304" mass="34345">MDRFTETEVLVNVAEQGSITKAADAMGQSVSAVSRYLSSLEERLGVRLVNRTTRRFSMTEEGEIFYQHAKAILAEMQDAEALVMQGSSSPSGTLKITASTSFSLLHLMPIIPDFMRSHPKVAVEVTAHNRYYDIIESGVDLAVRTRRVEADSSITIRRLAETRRRLVASPEYVAEMGMPHTPDDLENHRLLVYMLADDPLKLHLKKGGSTFTAQIRPTMTSNEGQLLLSAALSGMGIIAQPSYIVEDALERGQLVRVLDDWDLPRLTINLAFPTRRHLPAKTRIFIEFLVEHFRRMDYERLWTN</sequence>
<dbReference type="AlphaFoldDB" id="A0A3A1WGI8"/>
<dbReference type="InterPro" id="IPR000847">
    <property type="entry name" value="LysR_HTH_N"/>
</dbReference>
<dbReference type="InterPro" id="IPR036388">
    <property type="entry name" value="WH-like_DNA-bd_sf"/>
</dbReference>
<name>A0A3A1WGI8_9HYPH</name>
<evidence type="ECO:0000313" key="7">
    <source>
        <dbReference type="Proteomes" id="UP000265750"/>
    </source>
</evidence>
<dbReference type="Pfam" id="PF00126">
    <property type="entry name" value="HTH_1"/>
    <property type="match status" value="1"/>
</dbReference>
<proteinExistence type="inferred from homology"/>
<dbReference type="OrthoDB" id="9786526at2"/>
<comment type="caution">
    <text evidence="6">The sequence shown here is derived from an EMBL/GenBank/DDBJ whole genome shotgun (WGS) entry which is preliminary data.</text>
</comment>
<keyword evidence="4" id="KW-0804">Transcription</keyword>
<dbReference type="SUPFAM" id="SSF53850">
    <property type="entry name" value="Periplasmic binding protein-like II"/>
    <property type="match status" value="1"/>
</dbReference>
<keyword evidence="3" id="KW-0238">DNA-binding</keyword>
<dbReference type="RefSeq" id="WP_119541099.1">
    <property type="nucleotide sequence ID" value="NZ_QYRN01000009.1"/>
</dbReference>
<dbReference type="InterPro" id="IPR005119">
    <property type="entry name" value="LysR_subst-bd"/>
</dbReference>
<evidence type="ECO:0000256" key="4">
    <source>
        <dbReference type="ARBA" id="ARBA00023163"/>
    </source>
</evidence>
<dbReference type="FunFam" id="1.10.10.10:FF:000001">
    <property type="entry name" value="LysR family transcriptional regulator"/>
    <property type="match status" value="1"/>
</dbReference>
<dbReference type="Proteomes" id="UP000265750">
    <property type="component" value="Unassembled WGS sequence"/>
</dbReference>
<dbReference type="InterPro" id="IPR058163">
    <property type="entry name" value="LysR-type_TF_proteobact-type"/>
</dbReference>